<keyword evidence="1" id="KW-0315">Glutamine amidotransferase</keyword>
<dbReference type="SUPFAM" id="SSF52317">
    <property type="entry name" value="Class I glutamine amidotransferase-like"/>
    <property type="match status" value="1"/>
</dbReference>
<feature type="domain" description="Glutamine amidotransferase" evidence="2">
    <location>
        <begin position="57"/>
        <end position="240"/>
    </location>
</feature>
<dbReference type="InterPro" id="IPR029062">
    <property type="entry name" value="Class_I_gatase-like"/>
</dbReference>
<gene>
    <name evidence="3" type="ORF">CXR34_17005</name>
</gene>
<organism evidence="3 4">
    <name type="scientific">Microbacterium hominis</name>
    <dbReference type="NCBI Taxonomy" id="162426"/>
    <lineage>
        <taxon>Bacteria</taxon>
        <taxon>Bacillati</taxon>
        <taxon>Actinomycetota</taxon>
        <taxon>Actinomycetes</taxon>
        <taxon>Micrococcales</taxon>
        <taxon>Microbacteriaceae</taxon>
        <taxon>Microbacterium</taxon>
    </lineage>
</organism>
<dbReference type="AlphaFoldDB" id="A0A2K9DUL9"/>
<dbReference type="PANTHER" id="PTHR43418:SF4">
    <property type="entry name" value="MULTIFUNCTIONAL TRYPTOPHAN BIOSYNTHESIS PROTEIN"/>
    <property type="match status" value="1"/>
</dbReference>
<dbReference type="Gene3D" id="3.40.50.880">
    <property type="match status" value="1"/>
</dbReference>
<evidence type="ECO:0000313" key="4">
    <source>
        <dbReference type="Proteomes" id="UP000233276"/>
    </source>
</evidence>
<dbReference type="FunFam" id="3.40.50.880:FF:000003">
    <property type="entry name" value="Anthranilate synthase component II"/>
    <property type="match status" value="1"/>
</dbReference>
<dbReference type="EC" id="2.6.1.85" evidence="3"/>
<dbReference type="EMBL" id="CP025299">
    <property type="protein sequence ID" value="AUG30996.1"/>
    <property type="molecule type" value="Genomic_DNA"/>
</dbReference>
<name>A0A2K9DUL9_9MICO</name>
<dbReference type="PROSITE" id="PS51273">
    <property type="entry name" value="GATASE_TYPE_1"/>
    <property type="match status" value="1"/>
</dbReference>
<proteinExistence type="predicted"/>
<dbReference type="InterPro" id="IPR050472">
    <property type="entry name" value="Anth_synth/Amidotransfase"/>
</dbReference>
<dbReference type="Proteomes" id="UP000233276">
    <property type="component" value="Chromosome"/>
</dbReference>
<dbReference type="PRINTS" id="PR00099">
    <property type="entry name" value="CPSGATASE"/>
</dbReference>
<dbReference type="InterPro" id="IPR017926">
    <property type="entry name" value="GATASE"/>
</dbReference>
<dbReference type="PRINTS" id="PR00096">
    <property type="entry name" value="GATASE"/>
</dbReference>
<dbReference type="Pfam" id="PF00117">
    <property type="entry name" value="GATase"/>
    <property type="match status" value="1"/>
</dbReference>
<dbReference type="GO" id="GO:0005829">
    <property type="term" value="C:cytosol"/>
    <property type="evidence" value="ECO:0007669"/>
    <property type="project" value="TreeGrafter"/>
</dbReference>
<evidence type="ECO:0000313" key="3">
    <source>
        <dbReference type="EMBL" id="AUG30996.1"/>
    </source>
</evidence>
<dbReference type="NCBIfam" id="TIGR00566">
    <property type="entry name" value="trpG_papA"/>
    <property type="match status" value="1"/>
</dbReference>
<sequence length="260" mass="26932">MPLCGASCPARPGCGCSSSSSCWPPCSTACSGTCSPGSVSSSTRRRPLSVADRARVLVVDNHDSFVHTLVGYLHELGADTEMVEADAVADPVRTIGAFAGVLVSPGPGRPEDARSSVAVVRAAAAAGIPLLGVCLGHQALAVAFGATVAEAPELRHGTTSRVRHRGDVPFTGLPSPFTATRYHSLAVRRDTLPEEIDVTAETASGVVMGLAHRHLPLWGVQFHPEAVLTEGGYLLLGNWLERVGVPGAAARGARLHPLRG</sequence>
<dbReference type="GO" id="GO:0004049">
    <property type="term" value="F:anthranilate synthase activity"/>
    <property type="evidence" value="ECO:0007669"/>
    <property type="project" value="TreeGrafter"/>
</dbReference>
<keyword evidence="3" id="KW-0808">Transferase</keyword>
<accession>A0A2K9DUL9</accession>
<protein>
    <submittedName>
        <fullName evidence="3">Aminodeoxychorismate/anthranilate synthase component II</fullName>
        <ecNumber evidence="3">2.6.1.85</ecNumber>
    </submittedName>
</protein>
<evidence type="ECO:0000259" key="2">
    <source>
        <dbReference type="Pfam" id="PF00117"/>
    </source>
</evidence>
<keyword evidence="3" id="KW-0032">Aminotransferase</keyword>
<dbReference type="KEGG" id="mhos:CXR34_17005"/>
<reference evidence="3 4" key="1">
    <citation type="submission" date="2017-12" db="EMBL/GenBank/DDBJ databases">
        <title>Isolation and characterization of estrogens degradatiion strain Microbacterium hominis SJTG1.</title>
        <authorList>
            <person name="Xiong W."/>
            <person name="Yin C."/>
            <person name="Zheng D."/>
            <person name="Liang R."/>
        </authorList>
    </citation>
    <scope>NUCLEOTIDE SEQUENCE [LARGE SCALE GENOMIC DNA]</scope>
    <source>
        <strain evidence="3 4">SJTG1</strain>
    </source>
</reference>
<dbReference type="GO" id="GO:0046820">
    <property type="term" value="F:4-amino-4-deoxychorismate synthase activity"/>
    <property type="evidence" value="ECO:0007669"/>
    <property type="project" value="UniProtKB-EC"/>
</dbReference>
<evidence type="ECO:0000256" key="1">
    <source>
        <dbReference type="ARBA" id="ARBA00022962"/>
    </source>
</evidence>
<dbReference type="InterPro" id="IPR006221">
    <property type="entry name" value="TrpG/PapA_dom"/>
</dbReference>
<dbReference type="PANTHER" id="PTHR43418">
    <property type="entry name" value="MULTIFUNCTIONAL TRYPTOPHAN BIOSYNTHESIS PROTEIN-RELATED"/>
    <property type="match status" value="1"/>
</dbReference>
<dbReference type="GO" id="GO:0000162">
    <property type="term" value="P:L-tryptophan biosynthetic process"/>
    <property type="evidence" value="ECO:0007669"/>
    <property type="project" value="TreeGrafter"/>
</dbReference>
<dbReference type="PRINTS" id="PR00097">
    <property type="entry name" value="ANTSNTHASEII"/>
</dbReference>
<dbReference type="CDD" id="cd01743">
    <property type="entry name" value="GATase1_Anthranilate_Synthase"/>
    <property type="match status" value="1"/>
</dbReference>